<dbReference type="OrthoDB" id="9811849at2"/>
<dbReference type="PANTHER" id="PTHR43031">
    <property type="entry name" value="FAD-DEPENDENT OXIDOREDUCTASE"/>
    <property type="match status" value="1"/>
</dbReference>
<feature type="active site" description="Cysteine persulfide intermediate" evidence="3">
    <location>
        <position position="65"/>
    </location>
</feature>
<evidence type="ECO:0000259" key="4">
    <source>
        <dbReference type="PROSITE" id="PS50206"/>
    </source>
</evidence>
<feature type="domain" description="Rhodanese" evidence="4">
    <location>
        <begin position="17"/>
        <end position="105"/>
    </location>
</feature>
<evidence type="ECO:0000313" key="6">
    <source>
        <dbReference type="Proteomes" id="UP000199527"/>
    </source>
</evidence>
<comment type="catalytic activity">
    <reaction evidence="3">
        <text>thiosulfate + [thioredoxin]-dithiol = [thioredoxin]-disulfide + hydrogen sulfide + sulfite + 2 H(+)</text>
        <dbReference type="Rhea" id="RHEA:83859"/>
        <dbReference type="Rhea" id="RHEA-COMP:10698"/>
        <dbReference type="Rhea" id="RHEA-COMP:10700"/>
        <dbReference type="ChEBI" id="CHEBI:15378"/>
        <dbReference type="ChEBI" id="CHEBI:17359"/>
        <dbReference type="ChEBI" id="CHEBI:29919"/>
        <dbReference type="ChEBI" id="CHEBI:29950"/>
        <dbReference type="ChEBI" id="CHEBI:33542"/>
        <dbReference type="ChEBI" id="CHEBI:50058"/>
    </reaction>
</comment>
<dbReference type="InterPro" id="IPR001763">
    <property type="entry name" value="Rhodanese-like_dom"/>
</dbReference>
<comment type="function">
    <text evidence="3">Transferase that catalyzes the transfer of sulfur from thiosulfate to thiophilic acceptors such as cyanide or dithiols. May function in a CysM-independent thiosulfate assimilation pathway by catalyzing the conversion of thiosulfate to sulfite, which can then be used for L-cysteine biosynthesis.</text>
</comment>
<dbReference type="Gene3D" id="3.40.250.10">
    <property type="entry name" value="Rhodanese-like domain"/>
    <property type="match status" value="1"/>
</dbReference>
<dbReference type="InterPro" id="IPR036873">
    <property type="entry name" value="Rhodanese-like_dom_sf"/>
</dbReference>
<dbReference type="PROSITE" id="PS50206">
    <property type="entry name" value="RHODANESE_3"/>
    <property type="match status" value="1"/>
</dbReference>
<name>A0A1G8ZNJ9_9GAMM</name>
<dbReference type="InterPro" id="IPR050229">
    <property type="entry name" value="GlpE_sulfurtransferase"/>
</dbReference>
<dbReference type="RefSeq" id="WP_090367834.1">
    <property type="nucleotide sequence ID" value="NZ_FNEM01000020.1"/>
</dbReference>
<accession>A0A1G8ZNJ9</accession>
<reference evidence="6" key="1">
    <citation type="submission" date="2016-10" db="EMBL/GenBank/DDBJ databases">
        <authorList>
            <person name="Varghese N."/>
            <person name="Submissions S."/>
        </authorList>
    </citation>
    <scope>NUCLEOTIDE SEQUENCE [LARGE SCALE GENOMIC DNA]</scope>
    <source>
        <strain evidence="6">DSM 23317</strain>
    </source>
</reference>
<dbReference type="EMBL" id="FNEM01000020">
    <property type="protein sequence ID" value="SDK16689.1"/>
    <property type="molecule type" value="Genomic_DNA"/>
</dbReference>
<dbReference type="CDD" id="cd01444">
    <property type="entry name" value="GlpE_ST"/>
    <property type="match status" value="1"/>
</dbReference>
<dbReference type="Proteomes" id="UP000199527">
    <property type="component" value="Unassembled WGS sequence"/>
</dbReference>
<comment type="subcellular location">
    <subcellularLocation>
        <location evidence="3">Cytoplasm</location>
    </subcellularLocation>
</comment>
<keyword evidence="2 3" id="KW-0808">Transferase</keyword>
<organism evidence="5 6">
    <name type="scientific">Ferrimonas sediminum</name>
    <dbReference type="NCBI Taxonomy" id="718193"/>
    <lineage>
        <taxon>Bacteria</taxon>
        <taxon>Pseudomonadati</taxon>
        <taxon>Pseudomonadota</taxon>
        <taxon>Gammaproteobacteria</taxon>
        <taxon>Alteromonadales</taxon>
        <taxon>Ferrimonadaceae</taxon>
        <taxon>Ferrimonas</taxon>
    </lineage>
</organism>
<comment type="similarity">
    <text evidence="3">Belongs to the GlpE family.</text>
</comment>
<gene>
    <name evidence="3" type="primary">glpE</name>
    <name evidence="5" type="ORF">SAMN04488540_12065</name>
</gene>
<keyword evidence="1 3" id="KW-0963">Cytoplasm</keyword>
<evidence type="ECO:0000256" key="2">
    <source>
        <dbReference type="ARBA" id="ARBA00022679"/>
    </source>
</evidence>
<dbReference type="EC" id="2.8.1.1" evidence="3"/>
<evidence type="ECO:0000256" key="3">
    <source>
        <dbReference type="HAMAP-Rule" id="MF_01009"/>
    </source>
</evidence>
<dbReference type="GO" id="GO:0103041">
    <property type="term" value="F:thiosulfate-thioredoxin sulfurtransferase activity"/>
    <property type="evidence" value="ECO:0007669"/>
    <property type="project" value="RHEA"/>
</dbReference>
<evidence type="ECO:0000313" key="5">
    <source>
        <dbReference type="EMBL" id="SDK16689.1"/>
    </source>
</evidence>
<dbReference type="Pfam" id="PF00581">
    <property type="entry name" value="Rhodanese"/>
    <property type="match status" value="1"/>
</dbReference>
<comment type="catalytic activity">
    <reaction evidence="3">
        <text>thiosulfate + hydrogen cyanide = thiocyanate + sulfite + 2 H(+)</text>
        <dbReference type="Rhea" id="RHEA:16881"/>
        <dbReference type="ChEBI" id="CHEBI:15378"/>
        <dbReference type="ChEBI" id="CHEBI:17359"/>
        <dbReference type="ChEBI" id="CHEBI:18022"/>
        <dbReference type="ChEBI" id="CHEBI:18407"/>
        <dbReference type="ChEBI" id="CHEBI:33542"/>
        <dbReference type="EC" id="2.8.1.1"/>
    </reaction>
</comment>
<protein>
    <recommendedName>
        <fullName evidence="3">Thiosulfate sulfurtransferase GlpE</fullName>
        <ecNumber evidence="3">2.8.1.1</ecNumber>
    </recommendedName>
</protein>
<proteinExistence type="inferred from homology"/>
<keyword evidence="6" id="KW-1185">Reference proteome</keyword>
<dbReference type="GO" id="GO:0005737">
    <property type="term" value="C:cytoplasm"/>
    <property type="evidence" value="ECO:0007669"/>
    <property type="project" value="UniProtKB-SubCell"/>
</dbReference>
<dbReference type="PANTHER" id="PTHR43031:SF6">
    <property type="entry name" value="THIOSULFATE SULFURTRANSFERASE GLPE"/>
    <property type="match status" value="1"/>
</dbReference>
<dbReference type="SUPFAM" id="SSF52821">
    <property type="entry name" value="Rhodanese/Cell cycle control phosphatase"/>
    <property type="match status" value="1"/>
</dbReference>
<dbReference type="AlphaFoldDB" id="A0A1G8ZNJ9"/>
<sequence length="106" mass="11726">MAKYDNIDLAQLRSLQQQGEVQLVDIRDPEAFSRGRIPGSQRLHQGNLAQFMMEGEYDDPLVVICYHGISSQSAAEYLAEQGFEQVYSLIGGMEAWSKSGAEVEAG</sequence>
<dbReference type="NCBIfam" id="NF001195">
    <property type="entry name" value="PRK00162.1"/>
    <property type="match status" value="1"/>
</dbReference>
<dbReference type="SMART" id="SM00450">
    <property type="entry name" value="RHOD"/>
    <property type="match status" value="1"/>
</dbReference>
<dbReference type="InterPro" id="IPR023695">
    <property type="entry name" value="Thiosulf_sulfurTrfase"/>
</dbReference>
<dbReference type="GO" id="GO:0004792">
    <property type="term" value="F:thiosulfate-cyanide sulfurtransferase activity"/>
    <property type="evidence" value="ECO:0007669"/>
    <property type="project" value="UniProtKB-UniRule"/>
</dbReference>
<dbReference type="HAMAP" id="MF_01009">
    <property type="entry name" value="Thiosulf_sulfurtr"/>
    <property type="match status" value="1"/>
</dbReference>
<evidence type="ECO:0000256" key="1">
    <source>
        <dbReference type="ARBA" id="ARBA00022490"/>
    </source>
</evidence>